<dbReference type="Gene3D" id="1.10.3380.30">
    <property type="match status" value="1"/>
</dbReference>
<keyword evidence="4" id="KW-0067">ATP-binding</keyword>
<comment type="caution">
    <text evidence="6">The sequence shown here is derived from an EMBL/GenBank/DDBJ whole genome shotgun (WGS) entry which is preliminary data.</text>
</comment>
<dbReference type="GO" id="GO:0005634">
    <property type="term" value="C:nucleus"/>
    <property type="evidence" value="ECO:0007669"/>
    <property type="project" value="TreeGrafter"/>
</dbReference>
<dbReference type="GO" id="GO:0004386">
    <property type="term" value="F:helicase activity"/>
    <property type="evidence" value="ECO:0007669"/>
    <property type="project" value="UniProtKB-KW"/>
</dbReference>
<dbReference type="PANTHER" id="PTHR12131:SF7">
    <property type="entry name" value="EXOSOME RNA HELICASE MTR4"/>
    <property type="match status" value="1"/>
</dbReference>
<reference evidence="6 7" key="1">
    <citation type="journal article" date="2013" name="Curr. Biol.">
        <title>The Genome of the Foraminiferan Reticulomyxa filosa.</title>
        <authorList>
            <person name="Glockner G."/>
            <person name="Hulsmann N."/>
            <person name="Schleicher M."/>
            <person name="Noegel A.A."/>
            <person name="Eichinger L."/>
            <person name="Gallinger C."/>
            <person name="Pawlowski J."/>
            <person name="Sierra R."/>
            <person name="Euteneuer U."/>
            <person name="Pillet L."/>
            <person name="Moustafa A."/>
            <person name="Platzer M."/>
            <person name="Groth M."/>
            <person name="Szafranski K."/>
            <person name="Schliwa M."/>
        </authorList>
    </citation>
    <scope>NUCLEOTIDE SEQUENCE [LARGE SCALE GENOMIC DNA]</scope>
</reference>
<protein>
    <submittedName>
        <fullName evidence="6">RNA helicase</fullName>
    </submittedName>
</protein>
<proteinExistence type="predicted"/>
<organism evidence="6 7">
    <name type="scientific">Reticulomyxa filosa</name>
    <dbReference type="NCBI Taxonomy" id="46433"/>
    <lineage>
        <taxon>Eukaryota</taxon>
        <taxon>Sar</taxon>
        <taxon>Rhizaria</taxon>
        <taxon>Retaria</taxon>
        <taxon>Foraminifera</taxon>
        <taxon>Monothalamids</taxon>
        <taxon>Reticulomyxidae</taxon>
        <taxon>Reticulomyxa</taxon>
    </lineage>
</organism>
<evidence type="ECO:0000259" key="5">
    <source>
        <dbReference type="PROSITE" id="PS51194"/>
    </source>
</evidence>
<dbReference type="EMBL" id="ASPP01024141">
    <property type="protein sequence ID" value="ETO09327.1"/>
    <property type="molecule type" value="Genomic_DNA"/>
</dbReference>
<dbReference type="Proteomes" id="UP000023152">
    <property type="component" value="Unassembled WGS sequence"/>
</dbReference>
<evidence type="ECO:0000256" key="2">
    <source>
        <dbReference type="ARBA" id="ARBA00022801"/>
    </source>
</evidence>
<dbReference type="InterPro" id="IPR027417">
    <property type="entry name" value="P-loop_NTPase"/>
</dbReference>
<dbReference type="Gene3D" id="3.40.50.300">
    <property type="entry name" value="P-loop containing nucleotide triphosphate hydrolases"/>
    <property type="match status" value="1"/>
</dbReference>
<dbReference type="CDD" id="cd18795">
    <property type="entry name" value="SF2_C_Ski2"/>
    <property type="match status" value="1"/>
</dbReference>
<gene>
    <name evidence="6" type="ORF">RFI_28059</name>
</gene>
<accession>X6M781</accession>
<dbReference type="InterPro" id="IPR012961">
    <property type="entry name" value="Ski2/MTR4_C"/>
</dbReference>
<dbReference type="InterPro" id="IPR001650">
    <property type="entry name" value="Helicase_C-like"/>
</dbReference>
<dbReference type="AlphaFoldDB" id="X6M781"/>
<dbReference type="GO" id="GO:0000460">
    <property type="term" value="P:maturation of 5.8S rRNA"/>
    <property type="evidence" value="ECO:0007669"/>
    <property type="project" value="TreeGrafter"/>
</dbReference>
<dbReference type="InterPro" id="IPR025696">
    <property type="entry name" value="Beta-barrel_MTR4"/>
</dbReference>
<dbReference type="Pfam" id="PF08148">
    <property type="entry name" value="DSHCT"/>
    <property type="match status" value="1"/>
</dbReference>
<keyword evidence="3 6" id="KW-0347">Helicase</keyword>
<evidence type="ECO:0000256" key="4">
    <source>
        <dbReference type="ARBA" id="ARBA00022840"/>
    </source>
</evidence>
<dbReference type="GO" id="GO:0005524">
    <property type="term" value="F:ATP binding"/>
    <property type="evidence" value="ECO:0007669"/>
    <property type="project" value="UniProtKB-KW"/>
</dbReference>
<dbReference type="SUPFAM" id="SSF52540">
    <property type="entry name" value="P-loop containing nucleoside triphosphate hydrolases"/>
    <property type="match status" value="1"/>
</dbReference>
<dbReference type="Gene3D" id="2.40.30.300">
    <property type="match status" value="1"/>
</dbReference>
<dbReference type="GO" id="GO:0016787">
    <property type="term" value="F:hydrolase activity"/>
    <property type="evidence" value="ECO:0007669"/>
    <property type="project" value="UniProtKB-KW"/>
</dbReference>
<keyword evidence="2" id="KW-0378">Hydrolase</keyword>
<dbReference type="Pfam" id="PF21408">
    <property type="entry name" value="MTR4-like_stalk"/>
    <property type="match status" value="1"/>
</dbReference>
<dbReference type="Pfam" id="PF00271">
    <property type="entry name" value="Helicase_C"/>
    <property type="match status" value="1"/>
</dbReference>
<keyword evidence="7" id="KW-1185">Reference proteome</keyword>
<evidence type="ECO:0000256" key="1">
    <source>
        <dbReference type="ARBA" id="ARBA00022741"/>
    </source>
</evidence>
<dbReference type="OMA" id="NSKVWAN"/>
<dbReference type="SMART" id="SM00490">
    <property type="entry name" value="HELICc"/>
    <property type="match status" value="1"/>
</dbReference>
<evidence type="ECO:0000256" key="3">
    <source>
        <dbReference type="ARBA" id="ARBA00022806"/>
    </source>
</evidence>
<name>X6M781_RETFI</name>
<dbReference type="OrthoDB" id="64767at2759"/>
<feature type="domain" description="Helicase C-terminal" evidence="5">
    <location>
        <begin position="1"/>
        <end position="131"/>
    </location>
</feature>
<dbReference type="InterPro" id="IPR048392">
    <property type="entry name" value="MTR4-like_stalk"/>
</dbReference>
<dbReference type="Pfam" id="PF13234">
    <property type="entry name" value="MTR4_beta-barrel"/>
    <property type="match status" value="1"/>
</dbReference>
<evidence type="ECO:0000313" key="7">
    <source>
        <dbReference type="Proteomes" id="UP000023152"/>
    </source>
</evidence>
<sequence>MLHRGIGIHHAGLLPILKEVVEILFGEGLIKVLVATETFAMGVNFPAKTVIFSNVRKWDGSQRRLLTSGEYVQMSGRAGRRGLDARGIVIMCVDENLEPTEVTRMLRGQADRLVSEFRLTYPMIIQLTRIEDVKASYLIQRSFMHFQTLEKTPQIIRSIQVLEQEEKEIVSRFFSANPDSSDDAKHRGIDLQKMTEFYELNRAWKDLSEEFRQELCKPKHLLRWLNPGRLVFVSQTRTNQKIWGWGICLNFKKLNDSQVQGKIQKYFIKQILQHGDETLKIEYVVDVLLPCRKDTPSDESHAPLMPIDSSDWCRFIVNPNDCSDATISFRIIPVQLHHIERVSIARVNLLASLHLQKQRQVMGVRLFQSVKKLASTANSKVWANPNVSALDNEKLQDEYYHIPCLHPVTDMKISSTKMKTLADKMDHLKACMRGHDVYTQLQSSAEMKEYMKNFERKKAIEQEVSKLQGELHALENNEHISLRLKGMNRVLRRLQLVDNKQHVVTVKGRIACEISCADELVLTELLFGNIFAEMKSAAHVNALLSCFVFDEKNNTADDASANEDLEKSYRQLREKIRQIAEICIESKLDINPKKYEEEFSKTLMEVCYAWTNGSKFGDIMKMTKVYEGSIVRVIRRLHELLDELVNCSHLMGNEKLVQLFDQCQNSLKRDIIFASSLYL</sequence>
<dbReference type="InterPro" id="IPR050699">
    <property type="entry name" value="RNA-DNA_Helicase"/>
</dbReference>
<evidence type="ECO:0000313" key="6">
    <source>
        <dbReference type="EMBL" id="ETO09327.1"/>
    </source>
</evidence>
<dbReference type="SMART" id="SM01142">
    <property type="entry name" value="DSHCT"/>
    <property type="match status" value="1"/>
</dbReference>
<dbReference type="PANTHER" id="PTHR12131">
    <property type="entry name" value="ATP-DEPENDENT RNA AND DNA HELICASE"/>
    <property type="match status" value="1"/>
</dbReference>
<dbReference type="PROSITE" id="PS51194">
    <property type="entry name" value="HELICASE_CTER"/>
    <property type="match status" value="1"/>
</dbReference>
<keyword evidence="1" id="KW-0547">Nucleotide-binding</keyword>